<comment type="catalytic activity">
    <reaction evidence="5">
        <text>[protein]-dithiol + NAD(+) = [protein]-disulfide + NADH + H(+)</text>
        <dbReference type="Rhea" id="RHEA:18749"/>
        <dbReference type="Rhea" id="RHEA-COMP:10593"/>
        <dbReference type="Rhea" id="RHEA-COMP:10594"/>
        <dbReference type="ChEBI" id="CHEBI:15378"/>
        <dbReference type="ChEBI" id="CHEBI:29950"/>
        <dbReference type="ChEBI" id="CHEBI:50058"/>
        <dbReference type="ChEBI" id="CHEBI:57540"/>
        <dbReference type="ChEBI" id="CHEBI:57945"/>
        <dbReference type="EC" id="1.8.1.8"/>
    </reaction>
</comment>
<feature type="domain" description="Thioredoxin-like fold" evidence="8">
    <location>
        <begin position="72"/>
        <end position="167"/>
    </location>
</feature>
<dbReference type="PANTHER" id="PTHR13871:SF96">
    <property type="entry name" value="THIOREDOXIN DOMAIN-CONTAINING PROTEIN"/>
    <property type="match status" value="1"/>
</dbReference>
<evidence type="ECO:0000256" key="1">
    <source>
        <dbReference type="ARBA" id="ARBA00012612"/>
    </source>
</evidence>
<dbReference type="InterPro" id="IPR052259">
    <property type="entry name" value="Nucleoredoxin-like"/>
</dbReference>
<accession>A0A9K3LVI2</accession>
<keyword evidence="11" id="KW-1185">Reference proteome</keyword>
<name>A0A9K3LVI2_9STRA</name>
<sequence>MPSSLATSSTPLPTIRSSSPSWEALVDTLSKHGILASPQDDLSSTSPCETVADLLQTKGDDDVSSFHHRPLLLVLVGGSWCAPCRNFTPVLKACTTTTTTTASDAGTVKVLFCSADHDEDSFRSYFGTMPSHWSAVPFDDDREEERDTLLEALNANSLPTLLVFDPSTGTLLESNAVHAVQAGGPDGFGALVEKWRNMAQTGAAVGVPTTTTTNQKDDDDEKKQHHDDDNNNNNNNMVLKYYIPAPPDLICQYFKERLLSTDLPEALRLVILRREVLDQDDTDENDDNNESAIKLADSIADSSTATERWLFRTAAPPLPMSWYGSSILGSLVEASALECWTIERTTDDDDDNNNNRNNNSSIRKATCTIENESGRLLLVFRETIVMEVTEDGLGTNVTKTLNLDGVPSMGHGPFRRRWKTESELIFHALLGSCDRKKK</sequence>
<keyword evidence="2" id="KW-0677">Repeat</keyword>
<keyword evidence="3" id="KW-0560">Oxidoreductase</keyword>
<evidence type="ECO:0000256" key="2">
    <source>
        <dbReference type="ARBA" id="ARBA00022737"/>
    </source>
</evidence>
<keyword evidence="4" id="KW-0520">NAD</keyword>
<gene>
    <name evidence="9" type="ORF">IV203_011273</name>
    <name evidence="10" type="ORF">IV203_032077</name>
</gene>
<comment type="catalytic activity">
    <reaction evidence="6">
        <text>[protein]-dithiol + NADP(+) = [protein]-disulfide + NADPH + H(+)</text>
        <dbReference type="Rhea" id="RHEA:18753"/>
        <dbReference type="Rhea" id="RHEA-COMP:10593"/>
        <dbReference type="Rhea" id="RHEA-COMP:10594"/>
        <dbReference type="ChEBI" id="CHEBI:15378"/>
        <dbReference type="ChEBI" id="CHEBI:29950"/>
        <dbReference type="ChEBI" id="CHEBI:50058"/>
        <dbReference type="ChEBI" id="CHEBI:57783"/>
        <dbReference type="ChEBI" id="CHEBI:58349"/>
        <dbReference type="EC" id="1.8.1.8"/>
    </reaction>
</comment>
<dbReference type="PANTHER" id="PTHR13871">
    <property type="entry name" value="THIOREDOXIN"/>
    <property type="match status" value="1"/>
</dbReference>
<evidence type="ECO:0000256" key="5">
    <source>
        <dbReference type="ARBA" id="ARBA00047388"/>
    </source>
</evidence>
<dbReference type="Proteomes" id="UP000693970">
    <property type="component" value="Unassembled WGS sequence"/>
</dbReference>
<evidence type="ECO:0000313" key="10">
    <source>
        <dbReference type="EMBL" id="KAG7369334.1"/>
    </source>
</evidence>
<dbReference type="EC" id="1.8.1.8" evidence="1"/>
<reference evidence="10" key="1">
    <citation type="journal article" date="2021" name="Sci. Rep.">
        <title>Diploid genomic architecture of Nitzschia inconspicua, an elite biomass production diatom.</title>
        <authorList>
            <person name="Oliver A."/>
            <person name="Podell S."/>
            <person name="Pinowska A."/>
            <person name="Traller J.C."/>
            <person name="Smith S.R."/>
            <person name="McClure R."/>
            <person name="Beliaev A."/>
            <person name="Bohutskyi P."/>
            <person name="Hill E.A."/>
            <person name="Rabines A."/>
            <person name="Zheng H."/>
            <person name="Allen L.Z."/>
            <person name="Kuo A."/>
            <person name="Grigoriev I.V."/>
            <person name="Allen A.E."/>
            <person name="Hazlebeck D."/>
            <person name="Allen E.E."/>
        </authorList>
    </citation>
    <scope>NUCLEOTIDE SEQUENCE</scope>
    <source>
        <strain evidence="10">Hildebrandi</strain>
    </source>
</reference>
<dbReference type="AlphaFoldDB" id="A0A9K3LVI2"/>
<dbReference type="Pfam" id="PF13905">
    <property type="entry name" value="Thioredoxin_8"/>
    <property type="match status" value="1"/>
</dbReference>
<evidence type="ECO:0000259" key="8">
    <source>
        <dbReference type="Pfam" id="PF13905"/>
    </source>
</evidence>
<dbReference type="OrthoDB" id="409136at2759"/>
<reference evidence="10" key="2">
    <citation type="submission" date="2021-04" db="EMBL/GenBank/DDBJ databases">
        <authorList>
            <person name="Podell S."/>
        </authorList>
    </citation>
    <scope>NUCLEOTIDE SEQUENCE</scope>
    <source>
        <strain evidence="10">Hildebrandi</strain>
    </source>
</reference>
<organism evidence="10 11">
    <name type="scientific">Nitzschia inconspicua</name>
    <dbReference type="NCBI Taxonomy" id="303405"/>
    <lineage>
        <taxon>Eukaryota</taxon>
        <taxon>Sar</taxon>
        <taxon>Stramenopiles</taxon>
        <taxon>Ochrophyta</taxon>
        <taxon>Bacillariophyta</taxon>
        <taxon>Bacillariophyceae</taxon>
        <taxon>Bacillariophycidae</taxon>
        <taxon>Bacillariales</taxon>
        <taxon>Bacillariaceae</taxon>
        <taxon>Nitzschia</taxon>
    </lineage>
</organism>
<dbReference type="InterPro" id="IPR012336">
    <property type="entry name" value="Thioredoxin-like_fold"/>
</dbReference>
<evidence type="ECO:0000256" key="4">
    <source>
        <dbReference type="ARBA" id="ARBA00023027"/>
    </source>
</evidence>
<evidence type="ECO:0000256" key="6">
    <source>
        <dbReference type="ARBA" id="ARBA00047804"/>
    </source>
</evidence>
<evidence type="ECO:0000313" key="9">
    <source>
        <dbReference type="EMBL" id="KAG7337944.1"/>
    </source>
</evidence>
<proteinExistence type="predicted"/>
<protein>
    <recommendedName>
        <fullName evidence="1">protein-disulfide reductase</fullName>
        <ecNumber evidence="1">1.8.1.8</ecNumber>
    </recommendedName>
</protein>
<comment type="caution">
    <text evidence="10">The sequence shown here is derived from an EMBL/GenBank/DDBJ whole genome shotgun (WGS) entry which is preliminary data.</text>
</comment>
<feature type="compositionally biased region" description="Low complexity" evidence="7">
    <location>
        <begin position="202"/>
        <end position="214"/>
    </location>
</feature>
<dbReference type="GO" id="GO:0047134">
    <property type="term" value="F:protein-disulfide reductase [NAD(P)H] activity"/>
    <property type="evidence" value="ECO:0007669"/>
    <property type="project" value="UniProtKB-EC"/>
</dbReference>
<dbReference type="EMBL" id="JAGRRH010000006">
    <property type="protein sequence ID" value="KAG7369334.1"/>
    <property type="molecule type" value="Genomic_DNA"/>
</dbReference>
<evidence type="ECO:0000256" key="7">
    <source>
        <dbReference type="SAM" id="MobiDB-lite"/>
    </source>
</evidence>
<evidence type="ECO:0000313" key="11">
    <source>
        <dbReference type="Proteomes" id="UP000693970"/>
    </source>
</evidence>
<evidence type="ECO:0000256" key="3">
    <source>
        <dbReference type="ARBA" id="ARBA00023002"/>
    </source>
</evidence>
<feature type="region of interest" description="Disordered" evidence="7">
    <location>
        <begin position="202"/>
        <end position="235"/>
    </location>
</feature>
<dbReference type="EMBL" id="JAGRRH010000069">
    <property type="protein sequence ID" value="KAG7337944.1"/>
    <property type="molecule type" value="Genomic_DNA"/>
</dbReference>